<evidence type="ECO:0000256" key="2">
    <source>
        <dbReference type="ARBA" id="ARBA00022478"/>
    </source>
</evidence>
<dbReference type="GO" id="GO:0006366">
    <property type="term" value="P:transcription by RNA polymerase II"/>
    <property type="evidence" value="ECO:0007669"/>
    <property type="project" value="InterPro"/>
</dbReference>
<feature type="domain" description="DNA-directed RNA polymerase RBP11-like dimerisation" evidence="6">
    <location>
        <begin position="32"/>
        <end position="103"/>
    </location>
</feature>
<dbReference type="SUPFAM" id="SSF55257">
    <property type="entry name" value="RBP11-like subunits of RNA polymerase"/>
    <property type="match status" value="1"/>
</dbReference>
<dbReference type="GO" id="GO:0046983">
    <property type="term" value="F:protein dimerization activity"/>
    <property type="evidence" value="ECO:0007669"/>
    <property type="project" value="InterPro"/>
</dbReference>
<keyword evidence="4" id="KW-0539">Nucleus</keyword>
<evidence type="ECO:0000313" key="8">
    <source>
        <dbReference type="Proteomes" id="UP000799440"/>
    </source>
</evidence>
<evidence type="ECO:0000256" key="5">
    <source>
        <dbReference type="ARBA" id="ARBA00025751"/>
    </source>
</evidence>
<dbReference type="InterPro" id="IPR037685">
    <property type="entry name" value="RBP11"/>
</dbReference>
<dbReference type="PANTHER" id="PTHR13946">
    <property type="entry name" value="DNA-DIRECTED RNA POLYMERASE I,II,III"/>
    <property type="match status" value="1"/>
</dbReference>
<evidence type="ECO:0000259" key="6">
    <source>
        <dbReference type="Pfam" id="PF13656"/>
    </source>
</evidence>
<keyword evidence="8" id="KW-1185">Reference proteome</keyword>
<dbReference type="InterPro" id="IPR008193">
    <property type="entry name" value="RNA_pol_Rpb11_13-16kDa_CS"/>
</dbReference>
<dbReference type="PANTHER" id="PTHR13946:SF16">
    <property type="entry name" value="DNA-DIRECTED RNA POLYMERASE II SUBUNIT RPB11"/>
    <property type="match status" value="1"/>
</dbReference>
<dbReference type="HAMAP" id="MF_00261">
    <property type="entry name" value="RNApol_arch_Rpo11"/>
    <property type="match status" value="1"/>
</dbReference>
<keyword evidence="2" id="KW-0240">DNA-directed RNA polymerase</keyword>
<proteinExistence type="inferred from homology"/>
<dbReference type="Proteomes" id="UP000799440">
    <property type="component" value="Unassembled WGS sequence"/>
</dbReference>
<gene>
    <name evidence="7" type="ORF">M011DRAFT_465569</name>
</gene>
<keyword evidence="3" id="KW-0804">Transcription</keyword>
<comment type="subcellular location">
    <subcellularLocation>
        <location evidence="1">Nucleus</location>
    </subcellularLocation>
</comment>
<dbReference type="GO" id="GO:0005665">
    <property type="term" value="C:RNA polymerase II, core complex"/>
    <property type="evidence" value="ECO:0007669"/>
    <property type="project" value="InterPro"/>
</dbReference>
<dbReference type="InterPro" id="IPR036603">
    <property type="entry name" value="RBP11-like"/>
</dbReference>
<dbReference type="EMBL" id="MU006565">
    <property type="protein sequence ID" value="KAF2749914.1"/>
    <property type="molecule type" value="Genomic_DNA"/>
</dbReference>
<organism evidence="7 8">
    <name type="scientific">Sporormia fimetaria CBS 119925</name>
    <dbReference type="NCBI Taxonomy" id="1340428"/>
    <lineage>
        <taxon>Eukaryota</taxon>
        <taxon>Fungi</taxon>
        <taxon>Dikarya</taxon>
        <taxon>Ascomycota</taxon>
        <taxon>Pezizomycotina</taxon>
        <taxon>Dothideomycetes</taxon>
        <taxon>Pleosporomycetidae</taxon>
        <taxon>Pleosporales</taxon>
        <taxon>Sporormiaceae</taxon>
        <taxon>Sporormia</taxon>
    </lineage>
</organism>
<evidence type="ECO:0000256" key="3">
    <source>
        <dbReference type="ARBA" id="ARBA00023163"/>
    </source>
</evidence>
<evidence type="ECO:0000313" key="7">
    <source>
        <dbReference type="EMBL" id="KAF2749914.1"/>
    </source>
</evidence>
<protein>
    <submittedName>
        <fullName evidence="7">RBP11-like subunits of RNA polymerase</fullName>
    </submittedName>
</protein>
<dbReference type="CDD" id="cd06926">
    <property type="entry name" value="RNAP_II_RPB11"/>
    <property type="match status" value="1"/>
</dbReference>
<accession>A0A6A6VJL5</accession>
<dbReference type="InterPro" id="IPR022905">
    <property type="entry name" value="Rpo11-like"/>
</dbReference>
<dbReference type="InterPro" id="IPR009025">
    <property type="entry name" value="RBP11-like_dimer"/>
</dbReference>
<evidence type="ECO:0000256" key="1">
    <source>
        <dbReference type="ARBA" id="ARBA00004123"/>
    </source>
</evidence>
<reference evidence="7" key="1">
    <citation type="journal article" date="2020" name="Stud. Mycol.">
        <title>101 Dothideomycetes genomes: a test case for predicting lifestyles and emergence of pathogens.</title>
        <authorList>
            <person name="Haridas S."/>
            <person name="Albert R."/>
            <person name="Binder M."/>
            <person name="Bloem J."/>
            <person name="Labutti K."/>
            <person name="Salamov A."/>
            <person name="Andreopoulos B."/>
            <person name="Baker S."/>
            <person name="Barry K."/>
            <person name="Bills G."/>
            <person name="Bluhm B."/>
            <person name="Cannon C."/>
            <person name="Castanera R."/>
            <person name="Culley D."/>
            <person name="Daum C."/>
            <person name="Ezra D."/>
            <person name="Gonzalez J."/>
            <person name="Henrissat B."/>
            <person name="Kuo A."/>
            <person name="Liang C."/>
            <person name="Lipzen A."/>
            <person name="Lutzoni F."/>
            <person name="Magnuson J."/>
            <person name="Mondo S."/>
            <person name="Nolan M."/>
            <person name="Ohm R."/>
            <person name="Pangilinan J."/>
            <person name="Park H.-J."/>
            <person name="Ramirez L."/>
            <person name="Alfaro M."/>
            <person name="Sun H."/>
            <person name="Tritt A."/>
            <person name="Yoshinaga Y."/>
            <person name="Zwiers L.-H."/>
            <person name="Turgeon B."/>
            <person name="Goodwin S."/>
            <person name="Spatafora J."/>
            <person name="Crous P."/>
            <person name="Grigoriev I."/>
        </authorList>
    </citation>
    <scope>NUCLEOTIDE SEQUENCE</scope>
    <source>
        <strain evidence="7">CBS 119925</strain>
    </source>
</reference>
<name>A0A6A6VJL5_9PLEO</name>
<sequence>MNAPERYETYLLGEDEKKVESRDETRVPNTTVFTFNKEDHTLGNLLSQRLHNYKYVKFSAYKVPHPMFATFELRVTTDGTVSPKDAVMKCCEDIVQDLDVLSKSFTHEWHVAEAVMENRPKPDGNGVDF</sequence>
<evidence type="ECO:0000256" key="4">
    <source>
        <dbReference type="ARBA" id="ARBA00023242"/>
    </source>
</evidence>
<dbReference type="AlphaFoldDB" id="A0A6A6VJL5"/>
<dbReference type="GO" id="GO:0003677">
    <property type="term" value="F:DNA binding"/>
    <property type="evidence" value="ECO:0007669"/>
    <property type="project" value="InterPro"/>
</dbReference>
<dbReference type="Gene3D" id="3.30.1360.10">
    <property type="entry name" value="RNA polymerase, RBP11-like subunit"/>
    <property type="match status" value="1"/>
</dbReference>
<comment type="similarity">
    <text evidence="5">Belongs to the archaeal Rpo11/eukaryotic RPB11/RPC19 RNA polymerase subunit family.</text>
</comment>
<dbReference type="Pfam" id="PF13656">
    <property type="entry name" value="RNA_pol_L_2"/>
    <property type="match status" value="1"/>
</dbReference>
<dbReference type="PROSITE" id="PS01154">
    <property type="entry name" value="RNA_POL_L_13KD"/>
    <property type="match status" value="1"/>
</dbReference>
<dbReference type="GO" id="GO:0003899">
    <property type="term" value="F:DNA-directed RNA polymerase activity"/>
    <property type="evidence" value="ECO:0007669"/>
    <property type="project" value="InterPro"/>
</dbReference>
<dbReference type="OrthoDB" id="10248581at2759"/>